<proteinExistence type="predicted"/>
<keyword evidence="2" id="KW-0732">Signal</keyword>
<sequence length="164" mass="17714">MKTRLKGPLAVVLSLTVFGHAAVAQKIGQQNSPQPQQAQAQPAQGQPAQQQDELGPVVGDGKIRVAPQMRVGQKTTASFSDFPDPGEGDQLVVVSAGAPDNITSNSSGEKPLAYTYAGSRWIIDNGWEIGPFAPGRYEVRWLTQLYNNEKKLEVGARAQFSVRR</sequence>
<evidence type="ECO:0000256" key="1">
    <source>
        <dbReference type="SAM" id="MobiDB-lite"/>
    </source>
</evidence>
<feature type="compositionally biased region" description="Low complexity" evidence="1">
    <location>
        <begin position="29"/>
        <end position="51"/>
    </location>
</feature>
<evidence type="ECO:0000313" key="4">
    <source>
        <dbReference type="Proteomes" id="UP000236884"/>
    </source>
</evidence>
<evidence type="ECO:0000313" key="3">
    <source>
        <dbReference type="EMBL" id="BAT60005.1"/>
    </source>
</evidence>
<dbReference type="RefSeq" id="WP_096355857.1">
    <property type="nucleotide sequence ID" value="NZ_AP014946.1"/>
</dbReference>
<feature type="signal peptide" evidence="2">
    <location>
        <begin position="1"/>
        <end position="21"/>
    </location>
</feature>
<evidence type="ECO:0000256" key="2">
    <source>
        <dbReference type="SAM" id="SignalP"/>
    </source>
</evidence>
<feature type="region of interest" description="Disordered" evidence="1">
    <location>
        <begin position="28"/>
        <end position="90"/>
    </location>
</feature>
<name>A0A0S3PVP5_9BRAD</name>
<reference evidence="3 4" key="1">
    <citation type="submission" date="2015-08" db="EMBL/GenBank/DDBJ databases">
        <title>Investigation of the bacterial diversity of lava forest soil.</title>
        <authorList>
            <person name="Lee J.S."/>
        </authorList>
    </citation>
    <scope>NUCLEOTIDE SEQUENCE [LARGE SCALE GENOMIC DNA]</scope>
    <source>
        <strain evidence="3 4">GJW-30</strain>
    </source>
</reference>
<accession>A0A0S3PVP5</accession>
<keyword evidence="4" id="KW-1185">Reference proteome</keyword>
<gene>
    <name evidence="3" type="ORF">GJW-30_1_02540</name>
</gene>
<organism evidence="3 4">
    <name type="scientific">Variibacter gotjawalensis</name>
    <dbReference type="NCBI Taxonomy" id="1333996"/>
    <lineage>
        <taxon>Bacteria</taxon>
        <taxon>Pseudomonadati</taxon>
        <taxon>Pseudomonadota</taxon>
        <taxon>Alphaproteobacteria</taxon>
        <taxon>Hyphomicrobiales</taxon>
        <taxon>Nitrobacteraceae</taxon>
        <taxon>Variibacter</taxon>
    </lineage>
</organism>
<feature type="chain" id="PRO_5006615848" evidence="2">
    <location>
        <begin position="22"/>
        <end position="164"/>
    </location>
</feature>
<dbReference type="EMBL" id="AP014946">
    <property type="protein sequence ID" value="BAT60005.1"/>
    <property type="molecule type" value="Genomic_DNA"/>
</dbReference>
<dbReference type="KEGG" id="vgo:GJW-30_1_02540"/>
<protein>
    <submittedName>
        <fullName evidence="3">Uncharacterized protein</fullName>
    </submittedName>
</protein>
<dbReference type="AlphaFoldDB" id="A0A0S3PVP5"/>
<dbReference type="Proteomes" id="UP000236884">
    <property type="component" value="Chromosome"/>
</dbReference>